<dbReference type="InterPro" id="IPR006153">
    <property type="entry name" value="Cation/H_exchanger_TM"/>
</dbReference>
<dbReference type="Gene3D" id="1.20.1530.20">
    <property type="match status" value="1"/>
</dbReference>
<keyword evidence="5 8" id="KW-1133">Transmembrane helix</keyword>
<dbReference type="GO" id="GO:1902600">
    <property type="term" value="P:proton transmembrane transport"/>
    <property type="evidence" value="ECO:0007669"/>
    <property type="project" value="InterPro"/>
</dbReference>
<feature type="transmembrane region" description="Helical" evidence="8">
    <location>
        <begin position="278"/>
        <end position="303"/>
    </location>
</feature>
<dbReference type="EMBL" id="VOHE01000003">
    <property type="protein sequence ID" value="TWT19504.1"/>
    <property type="molecule type" value="Genomic_DNA"/>
</dbReference>
<dbReference type="Proteomes" id="UP000315949">
    <property type="component" value="Unassembled WGS sequence"/>
</dbReference>
<feature type="transmembrane region" description="Helical" evidence="8">
    <location>
        <begin position="99"/>
        <end position="122"/>
    </location>
</feature>
<proteinExistence type="predicted"/>
<feature type="transmembrane region" description="Helical" evidence="8">
    <location>
        <begin position="349"/>
        <end position="370"/>
    </location>
</feature>
<evidence type="ECO:0000256" key="1">
    <source>
        <dbReference type="ARBA" id="ARBA00004141"/>
    </source>
</evidence>
<feature type="transmembrane region" description="Helical" evidence="8">
    <location>
        <begin position="134"/>
        <end position="157"/>
    </location>
</feature>
<dbReference type="InterPro" id="IPR038770">
    <property type="entry name" value="Na+/solute_symporter_sf"/>
</dbReference>
<evidence type="ECO:0000256" key="5">
    <source>
        <dbReference type="ARBA" id="ARBA00022989"/>
    </source>
</evidence>
<keyword evidence="11" id="KW-1185">Reference proteome</keyword>
<dbReference type="PANTHER" id="PTHR32468">
    <property type="entry name" value="CATION/H + ANTIPORTER"/>
    <property type="match status" value="1"/>
</dbReference>
<reference evidence="10 11" key="1">
    <citation type="submission" date="2019-07" db="EMBL/GenBank/DDBJ databases">
        <title>Luteimonas sp. YD-1 nov., isolated from acidic soil.</title>
        <authorList>
            <person name="Zhou J."/>
        </authorList>
    </citation>
    <scope>NUCLEOTIDE SEQUENCE [LARGE SCALE GENOMIC DNA]</scope>
    <source>
        <strain evidence="10 11">YD-1</strain>
    </source>
</reference>
<sequence length="420" mass="42689">MSALLLLMLQLSLVLAAAKACGAVLRRLGQPPVIGEMAGGLLLGPLAFGAWLPHAHAAVFPADSLPVLSGLGTLGVALFMFIMGAELRAPDGTRAQLRAAVSIGGVGIAAPLALGLAVAPALYPRFAPDGVGYWPFALFVAAAISVTAFPVLARILRDRGLARSTPGRLALGAGLVNDAVVWIFLAAVLAVAGGGSGRAVAATAAGAVVLAGVAFRWLRPLYARLLRPAAGDGAPSSSALVPVLLGLLGCAAFSEWIGLHAIFGAFVFGACLPRDDRILAWCVRAIEPLAIGLLMPVMFAVAGQHATPEAFGAMGAGVFALLLAVAISGKLAGCAAGARLCGHGWRDSLAVGALMNARGLMELIVIRIGYDAGLIGPELFTMLFALTLVTTVMASPLLSLLYRGTPWPAPAAAIVPERNA</sequence>
<feature type="transmembrane region" description="Helical" evidence="8">
    <location>
        <begin position="310"/>
        <end position="329"/>
    </location>
</feature>
<evidence type="ECO:0000256" key="6">
    <source>
        <dbReference type="ARBA" id="ARBA00023065"/>
    </source>
</evidence>
<dbReference type="AlphaFoldDB" id="A0A5C5U0S8"/>
<feature type="domain" description="Cation/H+ exchanger transmembrane" evidence="9">
    <location>
        <begin position="19"/>
        <end position="398"/>
    </location>
</feature>
<keyword evidence="7 8" id="KW-0472">Membrane</keyword>
<feature type="transmembrane region" description="Helical" evidence="8">
    <location>
        <begin position="382"/>
        <end position="402"/>
    </location>
</feature>
<dbReference type="RefSeq" id="WP_146311970.1">
    <property type="nucleotide sequence ID" value="NZ_VOHE01000003.1"/>
</dbReference>
<keyword evidence="3" id="KW-0050">Antiport</keyword>
<dbReference type="GO" id="GO:0016020">
    <property type="term" value="C:membrane"/>
    <property type="evidence" value="ECO:0007669"/>
    <property type="project" value="UniProtKB-SubCell"/>
</dbReference>
<evidence type="ECO:0000313" key="11">
    <source>
        <dbReference type="Proteomes" id="UP000315949"/>
    </source>
</evidence>
<keyword evidence="2" id="KW-0813">Transport</keyword>
<evidence type="ECO:0000313" key="10">
    <source>
        <dbReference type="EMBL" id="TWT19504.1"/>
    </source>
</evidence>
<accession>A0A5C5U0S8</accession>
<evidence type="ECO:0000256" key="4">
    <source>
        <dbReference type="ARBA" id="ARBA00022692"/>
    </source>
</evidence>
<dbReference type="Pfam" id="PF00999">
    <property type="entry name" value="Na_H_Exchanger"/>
    <property type="match status" value="1"/>
</dbReference>
<evidence type="ECO:0000256" key="2">
    <source>
        <dbReference type="ARBA" id="ARBA00022448"/>
    </source>
</evidence>
<dbReference type="InterPro" id="IPR050794">
    <property type="entry name" value="CPA2_transporter"/>
</dbReference>
<comment type="subcellular location">
    <subcellularLocation>
        <location evidence="1">Membrane</location>
        <topology evidence="1">Multi-pass membrane protein</topology>
    </subcellularLocation>
</comment>
<name>A0A5C5U0S8_9GAMM</name>
<evidence type="ECO:0000256" key="8">
    <source>
        <dbReference type="SAM" id="Phobius"/>
    </source>
</evidence>
<evidence type="ECO:0000256" key="3">
    <source>
        <dbReference type="ARBA" id="ARBA00022449"/>
    </source>
</evidence>
<gene>
    <name evidence="10" type="ORF">FQY79_06515</name>
</gene>
<keyword evidence="4 8" id="KW-0812">Transmembrane</keyword>
<dbReference type="OrthoDB" id="9793589at2"/>
<comment type="caution">
    <text evidence="10">The sequence shown here is derived from an EMBL/GenBank/DDBJ whole genome shotgun (WGS) entry which is preliminary data.</text>
</comment>
<evidence type="ECO:0000256" key="7">
    <source>
        <dbReference type="ARBA" id="ARBA00023136"/>
    </source>
</evidence>
<feature type="transmembrane region" description="Helical" evidence="8">
    <location>
        <begin position="199"/>
        <end position="218"/>
    </location>
</feature>
<feature type="transmembrane region" description="Helical" evidence="8">
    <location>
        <begin position="67"/>
        <end position="87"/>
    </location>
</feature>
<organism evidence="10 11">
    <name type="scientific">Luteimonas wenzhouensis</name>
    <dbReference type="NCBI Taxonomy" id="2599615"/>
    <lineage>
        <taxon>Bacteria</taxon>
        <taxon>Pseudomonadati</taxon>
        <taxon>Pseudomonadota</taxon>
        <taxon>Gammaproteobacteria</taxon>
        <taxon>Lysobacterales</taxon>
        <taxon>Lysobacteraceae</taxon>
        <taxon>Luteimonas</taxon>
    </lineage>
</organism>
<keyword evidence="6" id="KW-0406">Ion transport</keyword>
<protein>
    <submittedName>
        <fullName evidence="10">Cation:proton antiporter</fullName>
    </submittedName>
</protein>
<evidence type="ECO:0000259" key="9">
    <source>
        <dbReference type="Pfam" id="PF00999"/>
    </source>
</evidence>
<dbReference type="PANTHER" id="PTHR32468:SF0">
    <property type="entry name" value="K(+)_H(+) ANTIPORTER 1"/>
    <property type="match status" value="1"/>
</dbReference>
<feature type="transmembrane region" description="Helical" evidence="8">
    <location>
        <begin position="169"/>
        <end position="193"/>
    </location>
</feature>
<dbReference type="GO" id="GO:0015297">
    <property type="term" value="F:antiporter activity"/>
    <property type="evidence" value="ECO:0007669"/>
    <property type="project" value="UniProtKB-KW"/>
</dbReference>